<evidence type="ECO:0000256" key="8">
    <source>
        <dbReference type="SAM" id="Phobius"/>
    </source>
</evidence>
<evidence type="ECO:0000256" key="1">
    <source>
        <dbReference type="ARBA" id="ARBA00004141"/>
    </source>
</evidence>
<feature type="transmembrane region" description="Helical" evidence="8">
    <location>
        <begin position="78"/>
        <end position="101"/>
    </location>
</feature>
<evidence type="ECO:0000256" key="3">
    <source>
        <dbReference type="ARBA" id="ARBA00022448"/>
    </source>
</evidence>
<feature type="transmembrane region" description="Helical" evidence="8">
    <location>
        <begin position="270"/>
        <end position="289"/>
    </location>
</feature>
<comment type="subcellular location">
    <subcellularLocation>
        <location evidence="1">Membrane</location>
        <topology evidence="1">Multi-pass membrane protein</topology>
    </subcellularLocation>
</comment>
<keyword evidence="10" id="KW-1185">Reference proteome</keyword>
<comment type="caution">
    <text evidence="9">The sequence shown here is derived from an EMBL/GenBank/DDBJ whole genome shotgun (WGS) entry which is preliminary data.</text>
</comment>
<reference evidence="9 10" key="1">
    <citation type="submission" date="2019-10" db="EMBL/GenBank/DDBJ databases">
        <title>Description of Paenibacillus pedi sp. nov.</title>
        <authorList>
            <person name="Carlier A."/>
            <person name="Qi S."/>
        </authorList>
    </citation>
    <scope>NUCLEOTIDE SEQUENCE [LARGE SCALE GENOMIC DNA]</scope>
    <source>
        <strain evidence="9 10">LMG 31457</strain>
    </source>
</reference>
<keyword evidence="7 8" id="KW-0472">Membrane</keyword>
<feature type="transmembrane region" description="Helical" evidence="8">
    <location>
        <begin position="301"/>
        <end position="319"/>
    </location>
</feature>
<accession>A0ABX1ZXQ9</accession>
<feature type="transmembrane region" description="Helical" evidence="8">
    <location>
        <begin position="339"/>
        <end position="357"/>
    </location>
</feature>
<proteinExistence type="inferred from homology"/>
<dbReference type="InterPro" id="IPR004761">
    <property type="entry name" value="Spore_GerAB"/>
</dbReference>
<evidence type="ECO:0000256" key="7">
    <source>
        <dbReference type="ARBA" id="ARBA00023136"/>
    </source>
</evidence>
<dbReference type="NCBIfam" id="TIGR00912">
    <property type="entry name" value="2A0309"/>
    <property type="match status" value="1"/>
</dbReference>
<protein>
    <submittedName>
        <fullName evidence="9">GerAB/ArcD/ProY family transporter</fullName>
    </submittedName>
</protein>
<keyword evidence="5 8" id="KW-0812">Transmembrane</keyword>
<evidence type="ECO:0000256" key="6">
    <source>
        <dbReference type="ARBA" id="ARBA00022989"/>
    </source>
</evidence>
<dbReference type="Gene3D" id="1.20.1740.10">
    <property type="entry name" value="Amino acid/polyamine transporter I"/>
    <property type="match status" value="1"/>
</dbReference>
<evidence type="ECO:0000313" key="9">
    <source>
        <dbReference type="EMBL" id="NOV03845.1"/>
    </source>
</evidence>
<dbReference type="PANTHER" id="PTHR34975">
    <property type="entry name" value="SPORE GERMINATION PROTEIN A2"/>
    <property type="match status" value="1"/>
</dbReference>
<feature type="transmembrane region" description="Helical" evidence="8">
    <location>
        <begin position="121"/>
        <end position="138"/>
    </location>
</feature>
<gene>
    <name evidence="9" type="ORF">GC097_28020</name>
</gene>
<keyword evidence="6 8" id="KW-1133">Transmembrane helix</keyword>
<keyword evidence="3" id="KW-0813">Transport</keyword>
<feature type="transmembrane region" description="Helical" evidence="8">
    <location>
        <begin position="145"/>
        <end position="165"/>
    </location>
</feature>
<dbReference type="Proteomes" id="UP000618579">
    <property type="component" value="Unassembled WGS sequence"/>
</dbReference>
<dbReference type="Pfam" id="PF03845">
    <property type="entry name" value="Spore_permease"/>
    <property type="match status" value="1"/>
</dbReference>
<evidence type="ECO:0000256" key="4">
    <source>
        <dbReference type="ARBA" id="ARBA00022544"/>
    </source>
</evidence>
<feature type="transmembrane region" description="Helical" evidence="8">
    <location>
        <begin position="185"/>
        <end position="205"/>
    </location>
</feature>
<name>A0ABX1ZXQ9_9BACL</name>
<sequence>MRQHHIGVREASSIGILFIITKIFLPFPRSMAELGGTAAWIIVLISALLSPLSWWGIRGVISNGRKGSSLITATEEILGPYLGNLINLAYFFFFFLITFIVLREFSEILATDILPRTPLNVTMLSLLIPISFVAFYGIETIGRISWFFIGLVLASIVVLLLGGLYTHTEPNALAPFWGTGKSRVFQMGLVKSSLFSELLVLGYLMPKMRKETEWARTAWWCLTISSFVFLCVMIVSLYVFPYPTLSRINTPLFEISRIINFGRWIQRVEVLFLVVWLLCTVIKLAIGLYCSSSTLAQILRLPTHQPLIFPLSILAFSLSLTPKSEMTAIAWDTELLRKYGAIISICLPILTWIVGEVRNRRRKT</sequence>
<dbReference type="RefSeq" id="WP_171686656.1">
    <property type="nucleotide sequence ID" value="NZ_WHNZ01000071.1"/>
</dbReference>
<dbReference type="PANTHER" id="PTHR34975:SF2">
    <property type="entry name" value="SPORE GERMINATION PROTEIN A2"/>
    <property type="match status" value="1"/>
</dbReference>
<dbReference type="EMBL" id="WHNZ01000071">
    <property type="protein sequence ID" value="NOV03845.1"/>
    <property type="molecule type" value="Genomic_DNA"/>
</dbReference>
<feature type="transmembrane region" description="Helical" evidence="8">
    <location>
        <begin position="217"/>
        <end position="240"/>
    </location>
</feature>
<feature type="transmembrane region" description="Helical" evidence="8">
    <location>
        <begin position="7"/>
        <end position="25"/>
    </location>
</feature>
<organism evidence="9 10">
    <name type="scientific">Paenibacillus planticolens</name>
    <dbReference type="NCBI Taxonomy" id="2654976"/>
    <lineage>
        <taxon>Bacteria</taxon>
        <taxon>Bacillati</taxon>
        <taxon>Bacillota</taxon>
        <taxon>Bacilli</taxon>
        <taxon>Bacillales</taxon>
        <taxon>Paenibacillaceae</taxon>
        <taxon>Paenibacillus</taxon>
    </lineage>
</organism>
<comment type="similarity">
    <text evidence="2">Belongs to the amino acid-polyamine-organocation (APC) superfamily. Spore germination protein (SGP) (TC 2.A.3.9) family.</text>
</comment>
<feature type="transmembrane region" description="Helical" evidence="8">
    <location>
        <begin position="37"/>
        <end position="57"/>
    </location>
</feature>
<evidence type="ECO:0000256" key="5">
    <source>
        <dbReference type="ARBA" id="ARBA00022692"/>
    </source>
</evidence>
<keyword evidence="4" id="KW-0309">Germination</keyword>
<evidence type="ECO:0000256" key="2">
    <source>
        <dbReference type="ARBA" id="ARBA00007998"/>
    </source>
</evidence>
<evidence type="ECO:0000313" key="10">
    <source>
        <dbReference type="Proteomes" id="UP000618579"/>
    </source>
</evidence>